<name>A0ABM8YID6_9BACI</name>
<dbReference type="Proteomes" id="UP000789833">
    <property type="component" value="Unassembled WGS sequence"/>
</dbReference>
<reference evidence="2 3" key="1">
    <citation type="submission" date="2021-10" db="EMBL/GenBank/DDBJ databases">
        <authorList>
            <person name="Criscuolo A."/>
        </authorList>
    </citation>
    <scope>NUCLEOTIDE SEQUENCE [LARGE SCALE GENOMIC DNA]</scope>
    <source>
        <strain evidence="3">CIP 111883</strain>
    </source>
</reference>
<comment type="caution">
    <text evidence="2">The sequence shown here is derived from an EMBL/GenBank/DDBJ whole genome shotgun (WGS) entry which is preliminary data.</text>
</comment>
<organism evidence="2 3">
    <name type="scientific">Sutcliffiella rhizosphaerae</name>
    <dbReference type="NCBI Taxonomy" id="2880967"/>
    <lineage>
        <taxon>Bacteria</taxon>
        <taxon>Bacillati</taxon>
        <taxon>Bacillota</taxon>
        <taxon>Bacilli</taxon>
        <taxon>Bacillales</taxon>
        <taxon>Bacillaceae</taxon>
        <taxon>Sutcliffiella</taxon>
    </lineage>
</organism>
<protein>
    <recommendedName>
        <fullName evidence="4">Type II secretion system protein</fullName>
    </recommendedName>
</protein>
<proteinExistence type="predicted"/>
<evidence type="ECO:0008006" key="4">
    <source>
        <dbReference type="Google" id="ProtNLM"/>
    </source>
</evidence>
<keyword evidence="1" id="KW-0812">Transmembrane</keyword>
<gene>
    <name evidence="2" type="ORF">BACCIP111883_00262</name>
</gene>
<keyword evidence="3" id="KW-1185">Reference proteome</keyword>
<evidence type="ECO:0000256" key="1">
    <source>
        <dbReference type="SAM" id="Phobius"/>
    </source>
</evidence>
<keyword evidence="1" id="KW-1133">Transmembrane helix</keyword>
<dbReference type="EMBL" id="CAKJTJ010000001">
    <property type="protein sequence ID" value="CAG9619495.1"/>
    <property type="molecule type" value="Genomic_DNA"/>
</dbReference>
<evidence type="ECO:0000313" key="2">
    <source>
        <dbReference type="EMBL" id="CAG9619495.1"/>
    </source>
</evidence>
<sequence>MKQYRSTQGGYVLLYVLLTIVLIGLFIPPLMNAILTSNQQYKKTEEILQHEKLAEMGTVFFEKTVIDIIKNWTPSSEDVSKDPDYIKQYVLTYLEDELQKETFDSDFLNTSGYTIAITEIGLNNTSKTIAYRLTTTFNQREQKIFDQEMSIPNVNFISSE</sequence>
<accession>A0ABM8YID6</accession>
<dbReference type="RefSeq" id="WP_230499424.1">
    <property type="nucleotide sequence ID" value="NZ_CAKJTJ010000001.1"/>
</dbReference>
<feature type="transmembrane region" description="Helical" evidence="1">
    <location>
        <begin position="12"/>
        <end position="31"/>
    </location>
</feature>
<evidence type="ECO:0000313" key="3">
    <source>
        <dbReference type="Proteomes" id="UP000789833"/>
    </source>
</evidence>
<keyword evidence="1" id="KW-0472">Membrane</keyword>